<dbReference type="ExpressionAtlas" id="A0A1D6J0M3">
    <property type="expression patterns" value="baseline and differential"/>
</dbReference>
<accession>A0A1D6J0M3</accession>
<comment type="function">
    <text evidence="2">Binds amino acids.</text>
</comment>
<proteinExistence type="predicted"/>
<dbReference type="AlphaFoldDB" id="A0A1D6J0M3"/>
<protein>
    <recommendedName>
        <fullName evidence="2">ACT domain-containing protein ACR</fullName>
    </recommendedName>
    <alternativeName>
        <fullName evidence="2">Protein ACT DOMAIN REPEATS</fullName>
    </alternativeName>
</protein>
<dbReference type="GO" id="GO:0016597">
    <property type="term" value="F:amino acid binding"/>
    <property type="evidence" value="ECO:0007669"/>
    <property type="project" value="UniProtKB-UniRule"/>
</dbReference>
<name>A0A1D6J0M3_MAIZE</name>
<dbReference type="InterPro" id="IPR040217">
    <property type="entry name" value="ACR1-12"/>
</dbReference>
<evidence type="ECO:0000313" key="3">
    <source>
        <dbReference type="EMBL" id="AQK41576.1"/>
    </source>
</evidence>
<keyword evidence="1 2" id="KW-0677">Repeat</keyword>
<evidence type="ECO:0000256" key="2">
    <source>
        <dbReference type="RuleBase" id="RU369043"/>
    </source>
</evidence>
<organism evidence="3">
    <name type="scientific">Zea mays</name>
    <name type="common">Maize</name>
    <dbReference type="NCBI Taxonomy" id="4577"/>
    <lineage>
        <taxon>Eukaryota</taxon>
        <taxon>Viridiplantae</taxon>
        <taxon>Streptophyta</taxon>
        <taxon>Embryophyta</taxon>
        <taxon>Tracheophyta</taxon>
        <taxon>Spermatophyta</taxon>
        <taxon>Magnoliopsida</taxon>
        <taxon>Liliopsida</taxon>
        <taxon>Poales</taxon>
        <taxon>Poaceae</taxon>
        <taxon>PACMAD clade</taxon>
        <taxon>Panicoideae</taxon>
        <taxon>Andropogonodae</taxon>
        <taxon>Andropogoneae</taxon>
        <taxon>Tripsacinae</taxon>
        <taxon>Zea</taxon>
    </lineage>
</organism>
<reference evidence="3" key="1">
    <citation type="submission" date="2015-12" db="EMBL/GenBank/DDBJ databases">
        <title>Update maize B73 reference genome by single molecule sequencing technologies.</title>
        <authorList>
            <consortium name="Maize Genome Sequencing Project"/>
            <person name="Ware D."/>
        </authorList>
    </citation>
    <scope>NUCLEOTIDE SEQUENCE</scope>
    <source>
        <tissue evidence="3">Seedling</tissue>
    </source>
</reference>
<gene>
    <name evidence="3" type="ORF">ZEAMMB73_Zm00001d024612</name>
</gene>
<dbReference type="PANTHER" id="PTHR31096:SF22">
    <property type="entry name" value="ACT DOMAIN-CONTAINING PROTEIN ACR4"/>
    <property type="match status" value="1"/>
</dbReference>
<sequence length="192" mass="21974">MEGDPACGLALADEEAECSSWDSDDEYQKFIQNMNPPRVTIDNTSCPSAIVIHYGILLEVVQVLTNLKLIVTKAYISSDGGWFMDGRCHQESVHRRRRSQSTGAWCYVHGDQCKSWVQRQAPIPQDRWIPSRTRRTFVRKAGRHGRHKPQTCQRFVGFRCSRAAGAEIRRLLLLRLRQFCVQRSYNSTATSS</sequence>
<dbReference type="EMBL" id="CM000786">
    <property type="protein sequence ID" value="AQK41576.1"/>
    <property type="molecule type" value="Genomic_DNA"/>
</dbReference>
<evidence type="ECO:0000256" key="1">
    <source>
        <dbReference type="ARBA" id="ARBA00022737"/>
    </source>
</evidence>
<dbReference type="PANTHER" id="PTHR31096">
    <property type="entry name" value="ACT DOMAIN-CONTAINING PROTEIN ACR4-RELATED"/>
    <property type="match status" value="1"/>
</dbReference>